<proteinExistence type="predicted"/>
<organism evidence="1 2">
    <name type="scientific">Catharanthus roseus</name>
    <name type="common">Madagascar periwinkle</name>
    <name type="synonym">Vinca rosea</name>
    <dbReference type="NCBI Taxonomy" id="4058"/>
    <lineage>
        <taxon>Eukaryota</taxon>
        <taxon>Viridiplantae</taxon>
        <taxon>Streptophyta</taxon>
        <taxon>Embryophyta</taxon>
        <taxon>Tracheophyta</taxon>
        <taxon>Spermatophyta</taxon>
        <taxon>Magnoliopsida</taxon>
        <taxon>eudicotyledons</taxon>
        <taxon>Gunneridae</taxon>
        <taxon>Pentapetalae</taxon>
        <taxon>asterids</taxon>
        <taxon>lamiids</taxon>
        <taxon>Gentianales</taxon>
        <taxon>Apocynaceae</taxon>
        <taxon>Rauvolfioideae</taxon>
        <taxon>Vinceae</taxon>
        <taxon>Catharanthinae</taxon>
        <taxon>Catharanthus</taxon>
    </lineage>
</organism>
<comment type="caution">
    <text evidence="1">The sequence shown here is derived from an EMBL/GenBank/DDBJ whole genome shotgun (WGS) entry which is preliminary data.</text>
</comment>
<dbReference type="EMBL" id="CM044703">
    <property type="protein sequence ID" value="KAI5673119.1"/>
    <property type="molecule type" value="Genomic_DNA"/>
</dbReference>
<name>A0ACC0BKM2_CATRO</name>
<evidence type="ECO:0000313" key="1">
    <source>
        <dbReference type="EMBL" id="KAI5673119.1"/>
    </source>
</evidence>
<dbReference type="Proteomes" id="UP001060085">
    <property type="component" value="Linkage Group LG03"/>
</dbReference>
<accession>A0ACC0BKM2</accession>
<keyword evidence="2" id="KW-1185">Reference proteome</keyword>
<evidence type="ECO:0000313" key="2">
    <source>
        <dbReference type="Proteomes" id="UP001060085"/>
    </source>
</evidence>
<gene>
    <name evidence="1" type="ORF">M9H77_13483</name>
</gene>
<sequence length="93" mass="9992">MEDWRKNAAAADTHKMSSEDHVKRGAGGGGGEVLHQRRRLPYSGKTVAVVGFGITAAIFYFALYAKKKPEATAGDIAKVTAGVARPQETHPRK</sequence>
<reference evidence="2" key="1">
    <citation type="journal article" date="2023" name="Nat. Plants">
        <title>Single-cell RNA sequencing provides a high-resolution roadmap for understanding the multicellular compartmentation of specialized metabolism.</title>
        <authorList>
            <person name="Sun S."/>
            <person name="Shen X."/>
            <person name="Li Y."/>
            <person name="Li Y."/>
            <person name="Wang S."/>
            <person name="Li R."/>
            <person name="Zhang H."/>
            <person name="Shen G."/>
            <person name="Guo B."/>
            <person name="Wei J."/>
            <person name="Xu J."/>
            <person name="St-Pierre B."/>
            <person name="Chen S."/>
            <person name="Sun C."/>
        </authorList>
    </citation>
    <scope>NUCLEOTIDE SEQUENCE [LARGE SCALE GENOMIC DNA]</scope>
</reference>
<protein>
    <submittedName>
        <fullName evidence="1">Uncharacterized protein</fullName>
    </submittedName>
</protein>